<evidence type="ECO:0000313" key="5">
    <source>
        <dbReference type="Proteomes" id="UP000477951"/>
    </source>
</evidence>
<feature type="binding site" evidence="3">
    <location>
        <position position="128"/>
    </location>
    <ligand>
        <name>a divalent metal cation</name>
        <dbReference type="ChEBI" id="CHEBI:60240"/>
    </ligand>
</feature>
<dbReference type="Proteomes" id="UP000477951">
    <property type="component" value="Unassembled WGS sequence"/>
</dbReference>
<organism evidence="4 5">
    <name type="scientific">Agrobacterium vitis</name>
    <name type="common">Rhizobium vitis</name>
    <dbReference type="NCBI Taxonomy" id="373"/>
    <lineage>
        <taxon>Bacteria</taxon>
        <taxon>Pseudomonadati</taxon>
        <taxon>Pseudomonadota</taxon>
        <taxon>Alphaproteobacteria</taxon>
        <taxon>Hyphomicrobiales</taxon>
        <taxon>Rhizobiaceae</taxon>
        <taxon>Rhizobium/Agrobacterium group</taxon>
        <taxon>Agrobacterium</taxon>
    </lineage>
</organism>
<sequence length="173" mass="20153">MHHQLSSFFRYQSWANAEFFDKLALMDRTQHEQAYDQARRLMNHNYVVAQIFAGHLVGRPHGYTSDNTDETPSLEELRKAVTTSDQWYLDYVTSITADQLLEKIAFSFTDGDKGTMTREEMLTHVVIHGRYHRGEVGRILSQASAPLPWDTFAVFLHQTEPERRHHKKLEMAT</sequence>
<accession>A0A6L6VHB5</accession>
<dbReference type="AlphaFoldDB" id="A0A6L6VHB5"/>
<dbReference type="GO" id="GO:0046872">
    <property type="term" value="F:metal ion binding"/>
    <property type="evidence" value="ECO:0007669"/>
    <property type="project" value="UniProtKB-KW"/>
</dbReference>
<gene>
    <name evidence="4" type="ORF">GOZ90_17065</name>
</gene>
<dbReference type="Gene3D" id="1.20.120.450">
    <property type="entry name" value="dinb family like domain"/>
    <property type="match status" value="1"/>
</dbReference>
<dbReference type="EMBL" id="WPHR01000015">
    <property type="protein sequence ID" value="MUZ74401.1"/>
    <property type="molecule type" value="Genomic_DNA"/>
</dbReference>
<evidence type="ECO:0000256" key="3">
    <source>
        <dbReference type="PIRSR" id="PIRSR607837-1"/>
    </source>
</evidence>
<protein>
    <submittedName>
        <fullName evidence="4">Damage-inducible protein DinB</fullName>
    </submittedName>
</protein>
<comment type="caution">
    <text evidence="4">The sequence shown here is derived from an EMBL/GenBank/DDBJ whole genome shotgun (WGS) entry which is preliminary data.</text>
</comment>
<evidence type="ECO:0000256" key="1">
    <source>
        <dbReference type="ARBA" id="ARBA00008635"/>
    </source>
</evidence>
<name>A0A6L6VHB5_AGRVI</name>
<dbReference type="SUPFAM" id="SSF109854">
    <property type="entry name" value="DinB/YfiT-like putative metalloenzymes"/>
    <property type="match status" value="1"/>
</dbReference>
<evidence type="ECO:0000256" key="2">
    <source>
        <dbReference type="ARBA" id="ARBA00022723"/>
    </source>
</evidence>
<keyword evidence="2 3" id="KW-0479">Metal-binding</keyword>
<dbReference type="Pfam" id="PF05163">
    <property type="entry name" value="DinB"/>
    <property type="match status" value="1"/>
</dbReference>
<reference evidence="4 5" key="1">
    <citation type="submission" date="2019-12" db="EMBL/GenBank/DDBJ databases">
        <title>Whole-genome sequencing of Allorhizobium vitis.</title>
        <authorList>
            <person name="Gan H.M."/>
            <person name="Szegedi E."/>
            <person name="Burr T."/>
            <person name="Savka M.A."/>
        </authorList>
    </citation>
    <scope>NUCLEOTIDE SEQUENCE [LARGE SCALE GENOMIC DNA]</scope>
    <source>
        <strain evidence="4 5">CG516</strain>
    </source>
</reference>
<dbReference type="PANTHER" id="PTHR37302">
    <property type="entry name" value="SLR1116 PROTEIN"/>
    <property type="match status" value="1"/>
</dbReference>
<dbReference type="PANTHER" id="PTHR37302:SF1">
    <property type="entry name" value="PROTEIN DINB"/>
    <property type="match status" value="1"/>
</dbReference>
<feature type="binding site" evidence="3">
    <location>
        <position position="132"/>
    </location>
    <ligand>
        <name>a divalent metal cation</name>
        <dbReference type="ChEBI" id="CHEBI:60240"/>
    </ligand>
</feature>
<dbReference type="InterPro" id="IPR007837">
    <property type="entry name" value="DinB"/>
</dbReference>
<dbReference type="RefSeq" id="WP_156615400.1">
    <property type="nucleotide sequence ID" value="NZ_WPHR01000015.1"/>
</dbReference>
<feature type="binding site" evidence="3">
    <location>
        <position position="44"/>
    </location>
    <ligand>
        <name>a divalent metal cation</name>
        <dbReference type="ChEBI" id="CHEBI:60240"/>
    </ligand>
</feature>
<comment type="similarity">
    <text evidence="1">Belongs to the DinB family.</text>
</comment>
<dbReference type="InterPro" id="IPR034660">
    <property type="entry name" value="DinB/YfiT-like"/>
</dbReference>
<proteinExistence type="inferred from homology"/>
<evidence type="ECO:0000313" key="4">
    <source>
        <dbReference type="EMBL" id="MUZ74401.1"/>
    </source>
</evidence>